<dbReference type="CDD" id="cd04194">
    <property type="entry name" value="GT8_A4GalT_like"/>
    <property type="match status" value="1"/>
</dbReference>
<evidence type="ECO:0000256" key="3">
    <source>
        <dbReference type="ARBA" id="ARBA00006351"/>
    </source>
</evidence>
<keyword evidence="6" id="KW-0479">Metal-binding</keyword>
<evidence type="ECO:0000256" key="1">
    <source>
        <dbReference type="ARBA" id="ARBA00001946"/>
    </source>
</evidence>
<dbReference type="InterPro" id="IPR029044">
    <property type="entry name" value="Nucleotide-diphossugar_trans"/>
</dbReference>
<dbReference type="AlphaFoldDB" id="C3X7M2"/>
<keyword evidence="4" id="KW-0328">Glycosyltransferase</keyword>
<feature type="domain" description="Glycosyl transferase family 8 C-terminal" evidence="9">
    <location>
        <begin position="256"/>
        <end position="305"/>
    </location>
</feature>
<dbReference type="Pfam" id="PF08437">
    <property type="entry name" value="Glyco_transf_8C"/>
    <property type="match status" value="1"/>
</dbReference>
<dbReference type="Gene3D" id="3.90.550.10">
    <property type="entry name" value="Spore Coat Polysaccharide Biosynthesis Protein SpsA, Chain A"/>
    <property type="match status" value="1"/>
</dbReference>
<evidence type="ECO:0000256" key="2">
    <source>
        <dbReference type="ARBA" id="ARBA00004713"/>
    </source>
</evidence>
<comment type="similarity">
    <text evidence="3">Belongs to the glycosyltransferase 8 family.</text>
</comment>
<evidence type="ECO:0000256" key="8">
    <source>
        <dbReference type="ARBA" id="ARBA00022985"/>
    </source>
</evidence>
<keyword evidence="11" id="KW-1185">Reference proteome</keyword>
<dbReference type="Proteomes" id="UP000005089">
    <property type="component" value="Unassembled WGS sequence"/>
</dbReference>
<dbReference type="OrthoDB" id="5672604at2"/>
<dbReference type="STRING" id="847.BRW83_2051"/>
<dbReference type="GO" id="GO:0046872">
    <property type="term" value="F:metal ion binding"/>
    <property type="evidence" value="ECO:0007669"/>
    <property type="project" value="UniProtKB-KW"/>
</dbReference>
<evidence type="ECO:0000256" key="5">
    <source>
        <dbReference type="ARBA" id="ARBA00022679"/>
    </source>
</evidence>
<evidence type="ECO:0000256" key="6">
    <source>
        <dbReference type="ARBA" id="ARBA00022723"/>
    </source>
</evidence>
<dbReference type="InterPro" id="IPR002495">
    <property type="entry name" value="Glyco_trans_8"/>
</dbReference>
<evidence type="ECO:0000256" key="7">
    <source>
        <dbReference type="ARBA" id="ARBA00022842"/>
    </source>
</evidence>
<dbReference type="Pfam" id="PF01501">
    <property type="entry name" value="Glyco_transf_8"/>
    <property type="match status" value="1"/>
</dbReference>
<dbReference type="InterPro" id="IPR013645">
    <property type="entry name" value="Glyco_transf_8N"/>
</dbReference>
<dbReference type="RefSeq" id="WP_005879531.1">
    <property type="nucleotide sequence ID" value="NZ_CP019430.1"/>
</dbReference>
<keyword evidence="7" id="KW-0460">Magnesium</keyword>
<proteinExistence type="inferred from homology"/>
<sequence>MKNEFHIAFGVDTIYAPKMCVTIASILENNKNSNIIFHVIYNDLSDKVIDEIKKSMLTLQAEINFHFIDVDLSIFPKFSNFSHITSGAFLRFFIPELLQGLTDRALYLDADIICINNISDLFHLEMDENEILAVVEDIDSETYLNENASFQKRYFNSGVLMMDIEKWNKNNVYGQLLSVLNEKGSGFNLIDQDALNLVMIDKVHYLDNIWNYMINAEQLDKKKEKYSVPENAKFIHFVGPVKPWHCYNIFDDITGLYLNYQKKTVWDGLEMPKNYKEMRRYARYSFKKGNYLTGLNWGMRYIKTKFL</sequence>
<evidence type="ECO:0000256" key="4">
    <source>
        <dbReference type="ARBA" id="ARBA00022676"/>
    </source>
</evidence>
<dbReference type="InterPro" id="IPR050748">
    <property type="entry name" value="Glycosyltrans_8_dom-fam"/>
</dbReference>
<dbReference type="HOGENOM" id="CLU_050833_5_0_4"/>
<organism evidence="10 11">
    <name type="scientific">Oxalobacter formigenes OXCC13</name>
    <dbReference type="NCBI Taxonomy" id="556269"/>
    <lineage>
        <taxon>Bacteria</taxon>
        <taxon>Pseudomonadati</taxon>
        <taxon>Pseudomonadota</taxon>
        <taxon>Betaproteobacteria</taxon>
        <taxon>Burkholderiales</taxon>
        <taxon>Oxalobacteraceae</taxon>
        <taxon>Oxalobacter</taxon>
    </lineage>
</organism>
<dbReference type="EMBL" id="GG658170">
    <property type="protein sequence ID" value="EEO29198.1"/>
    <property type="molecule type" value="Genomic_DNA"/>
</dbReference>
<reference evidence="10 11" key="1">
    <citation type="submission" date="2009-02" db="EMBL/GenBank/DDBJ databases">
        <title>The Genome Sequence of Oxalobacter formigenes OXCC13.</title>
        <authorList>
            <consortium name="The Broad Institute Genome Sequencing Platform"/>
            <person name="Ward D."/>
            <person name="Young S.K."/>
            <person name="Kodira C.D."/>
            <person name="Zeng Q."/>
            <person name="Koehrsen M."/>
            <person name="Alvarado L."/>
            <person name="Berlin A."/>
            <person name="Borenstein D."/>
            <person name="Chen Z."/>
            <person name="Engels R."/>
            <person name="Freedman E."/>
            <person name="Gellesch M."/>
            <person name="Goldberg J."/>
            <person name="Griggs A."/>
            <person name="Gujja S."/>
            <person name="Heiman D."/>
            <person name="Hepburn T."/>
            <person name="Howarth C."/>
            <person name="Jen D."/>
            <person name="Larson L."/>
            <person name="Lewis B."/>
            <person name="Mehta T."/>
            <person name="Park D."/>
            <person name="Pearson M."/>
            <person name="Roberts A."/>
            <person name="Saif S."/>
            <person name="Shea T."/>
            <person name="Shenoy N."/>
            <person name="Sisk P."/>
            <person name="Stolte C."/>
            <person name="Sykes S."/>
            <person name="Walk T."/>
            <person name="White J."/>
            <person name="Yandava C."/>
            <person name="Allison M.J."/>
            <person name="Lander E."/>
            <person name="Nusbaum C."/>
            <person name="Galagan J."/>
            <person name="Birren B."/>
        </authorList>
    </citation>
    <scope>NUCLEOTIDE SEQUENCE [LARGE SCALE GENOMIC DNA]</scope>
    <source>
        <strain evidence="10 11">OXCC13</strain>
    </source>
</reference>
<keyword evidence="8" id="KW-0448">Lipopolysaccharide biosynthesis</keyword>
<evidence type="ECO:0000313" key="11">
    <source>
        <dbReference type="Proteomes" id="UP000005089"/>
    </source>
</evidence>
<dbReference type="GO" id="GO:0008918">
    <property type="term" value="F:lipopolysaccharide 3-alpha-galactosyltransferase activity"/>
    <property type="evidence" value="ECO:0007669"/>
    <property type="project" value="InterPro"/>
</dbReference>
<protein>
    <submittedName>
        <fullName evidence="10">Glycosyltransferase, family 8</fullName>
    </submittedName>
</protein>
<evidence type="ECO:0000313" key="10">
    <source>
        <dbReference type="EMBL" id="EEO29198.1"/>
    </source>
</evidence>
<name>C3X7M2_OXAFO</name>
<accession>C3X7M2</accession>
<dbReference type="SUPFAM" id="SSF53448">
    <property type="entry name" value="Nucleotide-diphospho-sugar transferases"/>
    <property type="match status" value="1"/>
</dbReference>
<gene>
    <name evidence="10" type="ORF">OFBG_00226</name>
</gene>
<evidence type="ECO:0000259" key="9">
    <source>
        <dbReference type="Pfam" id="PF08437"/>
    </source>
</evidence>
<keyword evidence="5 10" id="KW-0808">Transferase</keyword>
<dbReference type="PANTHER" id="PTHR13778">
    <property type="entry name" value="GLYCOSYLTRANSFERASE 8 DOMAIN-CONTAINING PROTEIN"/>
    <property type="match status" value="1"/>
</dbReference>
<comment type="pathway">
    <text evidence="2">Bacterial outer membrane biogenesis; LPS core biosynthesis.</text>
</comment>
<comment type="cofactor">
    <cofactor evidence="1">
        <name>Mg(2+)</name>
        <dbReference type="ChEBI" id="CHEBI:18420"/>
    </cofactor>
</comment>
<dbReference type="PANTHER" id="PTHR13778:SF47">
    <property type="entry name" value="LIPOPOLYSACCHARIDE 1,3-GALACTOSYLTRANSFERASE"/>
    <property type="match status" value="1"/>
</dbReference>
<dbReference type="GeneID" id="77135876"/>